<accession>A0A4R0R6F7</accession>
<comment type="caution">
    <text evidence="1">The sequence shown here is derived from an EMBL/GenBank/DDBJ whole genome shotgun (WGS) entry which is preliminary data.</text>
</comment>
<organism evidence="1 2">
    <name type="scientific">Steccherinum ochraceum</name>
    <dbReference type="NCBI Taxonomy" id="92696"/>
    <lineage>
        <taxon>Eukaryota</taxon>
        <taxon>Fungi</taxon>
        <taxon>Dikarya</taxon>
        <taxon>Basidiomycota</taxon>
        <taxon>Agaricomycotina</taxon>
        <taxon>Agaricomycetes</taxon>
        <taxon>Polyporales</taxon>
        <taxon>Steccherinaceae</taxon>
        <taxon>Steccherinum</taxon>
    </lineage>
</organism>
<dbReference type="AlphaFoldDB" id="A0A4R0R6F7"/>
<dbReference type="EMBL" id="RWJN01000320">
    <property type="protein sequence ID" value="TCD63130.1"/>
    <property type="molecule type" value="Genomic_DNA"/>
</dbReference>
<evidence type="ECO:0000313" key="1">
    <source>
        <dbReference type="EMBL" id="TCD63130.1"/>
    </source>
</evidence>
<evidence type="ECO:0000313" key="2">
    <source>
        <dbReference type="Proteomes" id="UP000292702"/>
    </source>
</evidence>
<reference evidence="1 2" key="1">
    <citation type="submission" date="2018-11" db="EMBL/GenBank/DDBJ databases">
        <title>Genome assembly of Steccherinum ochraceum LE-BIN_3174, the white-rot fungus of the Steccherinaceae family (The Residual Polyporoid clade, Polyporales, Basidiomycota).</title>
        <authorList>
            <person name="Fedorova T.V."/>
            <person name="Glazunova O.A."/>
            <person name="Landesman E.O."/>
            <person name="Moiseenko K.V."/>
            <person name="Psurtseva N.V."/>
            <person name="Savinova O.S."/>
            <person name="Shakhova N.V."/>
            <person name="Tyazhelova T.V."/>
            <person name="Vasina D.V."/>
        </authorList>
    </citation>
    <scope>NUCLEOTIDE SEQUENCE [LARGE SCALE GENOMIC DNA]</scope>
    <source>
        <strain evidence="1 2">LE-BIN_3174</strain>
    </source>
</reference>
<gene>
    <name evidence="1" type="ORF">EIP91_005968</name>
</gene>
<dbReference type="Proteomes" id="UP000292702">
    <property type="component" value="Unassembled WGS sequence"/>
</dbReference>
<protein>
    <submittedName>
        <fullName evidence="1">Uncharacterized protein</fullName>
    </submittedName>
</protein>
<keyword evidence="2" id="KW-1185">Reference proteome</keyword>
<name>A0A4R0R6F7_9APHY</name>
<proteinExistence type="predicted"/>
<sequence length="197" mass="22165">MWQSREVAGKIQGTIEEFLSFQLDSLLDVEVSLEAKTDTVVQMMEVIEARQISAKEISINMKGLHDQVHRDLNECDHYLQKKCIVSPIDVRKMFTELYESLVASPPPPDTFTQIMYAMAGYQSNATLSVKGLTIVSKIGALCNIWAAIRSALQGIHESLRFQKESSVVSQTSRRVEALRGKLFDLQPVLTQYQNSVV</sequence>